<dbReference type="WBParaSite" id="PS1159_v2.g20656.t1">
    <property type="protein sequence ID" value="PS1159_v2.g20656.t1"/>
    <property type="gene ID" value="PS1159_v2.g20656"/>
</dbReference>
<evidence type="ECO:0000313" key="1">
    <source>
        <dbReference type="Proteomes" id="UP000887580"/>
    </source>
</evidence>
<proteinExistence type="predicted"/>
<evidence type="ECO:0000313" key="2">
    <source>
        <dbReference type="WBParaSite" id="PS1159_v2.g20656.t1"/>
    </source>
</evidence>
<name>A0AC35FTM3_9BILA</name>
<accession>A0AC35FTM3</accession>
<reference evidence="2" key="1">
    <citation type="submission" date="2022-11" db="UniProtKB">
        <authorList>
            <consortium name="WormBaseParasite"/>
        </authorList>
    </citation>
    <scope>IDENTIFICATION</scope>
</reference>
<sequence>MKLILYLFISVCVVASTFARTPLLCSENEALVSCPGCEPSCKNPNPMCPMICRPGQACQCSAGFVRNDAGKCVQQTECSTTGGNSTQCKENETLKSCPGCEKTCANPNPVCIQSCREGQECECSEGFVRNVAGKCVKLAECPSNGTKQCKENETLKSCPGCEKTCANPNPVCIEICREGQECECSDGFVRNDAGKCVLPFECSTSGGNNTPTECGENERLTQCSGCEANCANLDRMCPMMCNMIQKCECSPGFARNSENKCIPIAQCSNSRNPRDNGTQTEEKKCRENEVLTSCPGCEASCANKNPICTLQCRLGKECQCQKGFYRNSDGKCVTEAQCSSSSQNPSNSTTSCPKNEVYMECGGCEGSCTSHNPMCTMQCRPAGCYCPVGKGFVRGPKGHCIHKSVCQKRVKDSVMNNSGEEEYNPCSSKICPENTECKLNQVQCFTTPCPPIAECVPVNETRPSRSTPILDKCAVVRCMAGTTCVDGKCVSNSQQNPCLTTLCPPNTVCKLNQVQCIRAPCPPIPECVPLNETRPSRSTPILDKCAAILCTADSTCIDGKCVKIDSPQQDPCATMLCGPNTRCEKVHVMCKKAPCPPQGRCVPINETTEDPTVPLLTCETVDCIQGRVCRMLVTCLDQDKPCPPKPTCVPVPDDQQIDDPCSLIDCRDGFKCITIRTNCVMAPCNVVPVEGKCVPMNETEGIDRPDRELPNNDDPCATIKCSAGSECMTIMPDCIEGATDCKPKGICSPSPKPSSDLCATVKCAAGTKCDVMLPKCVAGAKDCGPKAVCLPITRPSRETNPNNDPCATMRCAGGTECTVIMPSCIEGATDCGPKGVCVSTHHTGIPETASMPPMKDDPIIENIQNTFCMMARCAHGCITTGIKCNEDGTKCEYLGQCAPENFNETSVNVCENSTCPTNKKCEEEIVQCFAPPCLPIPKCVDSNQSTDVCANHKCPDGQICQPHALRCNRIVKNCKSFPVCVNKKQQ</sequence>
<protein>
    <submittedName>
        <fullName evidence="2">Zonadhesin</fullName>
    </submittedName>
</protein>
<organism evidence="1 2">
    <name type="scientific">Panagrolaimus sp. PS1159</name>
    <dbReference type="NCBI Taxonomy" id="55785"/>
    <lineage>
        <taxon>Eukaryota</taxon>
        <taxon>Metazoa</taxon>
        <taxon>Ecdysozoa</taxon>
        <taxon>Nematoda</taxon>
        <taxon>Chromadorea</taxon>
        <taxon>Rhabditida</taxon>
        <taxon>Tylenchina</taxon>
        <taxon>Panagrolaimomorpha</taxon>
        <taxon>Panagrolaimoidea</taxon>
        <taxon>Panagrolaimidae</taxon>
        <taxon>Panagrolaimus</taxon>
    </lineage>
</organism>
<dbReference type="Proteomes" id="UP000887580">
    <property type="component" value="Unplaced"/>
</dbReference>